<keyword evidence="2" id="KW-0812">Transmembrane</keyword>
<dbReference type="AlphaFoldDB" id="A0A238FHI2"/>
<reference evidence="5" key="1">
    <citation type="submission" date="2016-09" db="EMBL/GenBank/DDBJ databases">
        <authorList>
            <person name="Jeantristanb JTB J.-T."/>
            <person name="Ricardo R."/>
        </authorList>
    </citation>
    <scope>NUCLEOTIDE SEQUENCE [LARGE SCALE GENOMIC DNA]</scope>
</reference>
<organism evidence="4 5">
    <name type="scientific">Microbotryum intermedium</name>
    <dbReference type="NCBI Taxonomy" id="269621"/>
    <lineage>
        <taxon>Eukaryota</taxon>
        <taxon>Fungi</taxon>
        <taxon>Dikarya</taxon>
        <taxon>Basidiomycota</taxon>
        <taxon>Pucciniomycotina</taxon>
        <taxon>Microbotryomycetes</taxon>
        <taxon>Microbotryales</taxon>
        <taxon>Microbotryaceae</taxon>
        <taxon>Microbotryum</taxon>
    </lineage>
</organism>
<accession>A0A238FHI2</accession>
<dbReference type="Proteomes" id="UP000198372">
    <property type="component" value="Unassembled WGS sequence"/>
</dbReference>
<dbReference type="Pfam" id="PF13704">
    <property type="entry name" value="Glyco_tranf_2_4"/>
    <property type="match status" value="1"/>
</dbReference>
<evidence type="ECO:0000313" key="5">
    <source>
        <dbReference type="Proteomes" id="UP000198372"/>
    </source>
</evidence>
<protein>
    <submittedName>
        <fullName evidence="4">BQ2448_4234 protein</fullName>
    </submittedName>
</protein>
<dbReference type="PANTHER" id="PTHR21461">
    <property type="entry name" value="GLYCOSYLTRANSFERASE FAMILY 92 PROTEIN"/>
    <property type="match status" value="1"/>
</dbReference>
<proteinExistence type="predicted"/>
<evidence type="ECO:0000313" key="4">
    <source>
        <dbReference type="EMBL" id="SCV72697.1"/>
    </source>
</evidence>
<keyword evidence="5" id="KW-1185">Reference proteome</keyword>
<comment type="subcellular location">
    <subcellularLocation>
        <location evidence="1">Membrane</location>
        <topology evidence="1">Single-pass membrane protein</topology>
    </subcellularLocation>
</comment>
<evidence type="ECO:0000256" key="1">
    <source>
        <dbReference type="ARBA" id="ARBA00004167"/>
    </source>
</evidence>
<evidence type="ECO:0000256" key="2">
    <source>
        <dbReference type="ARBA" id="ARBA00022692"/>
    </source>
</evidence>
<dbReference type="PANTHER" id="PTHR21461:SF69">
    <property type="entry name" value="GLYCOSYLTRANSFERASE FAMILY 92 PROTEIN"/>
    <property type="match status" value="1"/>
</dbReference>
<sequence length="482" mass="54944">MAVVTPSRRLVVLSVLLVVALVVSFSASSKQSLRKLAKASVRANFDRLTDFETVDEPSRPFPFIERDPVSTDETTAVPLVQAIAEFNLLDQKNRPSQFNLSLCTIATHEEEFLVEWITWHRLLGVERIYLFDNKPTIGMRKLLRPWLEEGSVVLYELNYPDDVLVGAHHRDDLLRLCEREVLSTSRWAAHIDVDEFLVLESSVSKAQIPRPRTFGTLRKVDQTYWDYPLHHLLSHELKEATCVPIPRITFTNVGVREIGIEYVTERHVVREKKDAGRRTWGKMLLQWPDPTVPRPVSWWGPHSCQASNGDRPEANVIMDALGNRLDPPNNIYPMKGLVLPDSSLGINHYAQRSLANCIAKAEVAKDVHTDWRAIEGPLGCASHYVPTEEELKGDERKRILEHEKYGAELLASPKELIGDGIFEDLAASESWEGRMTRAILDEWRSQSSTLSWPWESVKWDWKENEIAKIGIRIVSAPVRQAD</sequence>
<dbReference type="OrthoDB" id="2526284at2759"/>
<dbReference type="EMBL" id="FMSP01000009">
    <property type="protein sequence ID" value="SCV72697.1"/>
    <property type="molecule type" value="Genomic_DNA"/>
</dbReference>
<keyword evidence="3" id="KW-0472">Membrane</keyword>
<name>A0A238FHI2_9BASI</name>
<dbReference type="GO" id="GO:0005737">
    <property type="term" value="C:cytoplasm"/>
    <property type="evidence" value="ECO:0007669"/>
    <property type="project" value="TreeGrafter"/>
</dbReference>
<dbReference type="GO" id="GO:0016020">
    <property type="term" value="C:membrane"/>
    <property type="evidence" value="ECO:0007669"/>
    <property type="project" value="UniProtKB-SubCell"/>
</dbReference>
<evidence type="ECO:0000256" key="3">
    <source>
        <dbReference type="ARBA" id="ARBA00022989"/>
    </source>
</evidence>
<dbReference type="GO" id="GO:0016757">
    <property type="term" value="F:glycosyltransferase activity"/>
    <property type="evidence" value="ECO:0007669"/>
    <property type="project" value="TreeGrafter"/>
</dbReference>
<gene>
    <name evidence="4" type="ORF">BQ2448_4234</name>
</gene>
<keyword evidence="3" id="KW-1133">Transmembrane helix</keyword>